<evidence type="ECO:0000313" key="2">
    <source>
        <dbReference type="EMBL" id="MCG7322789.1"/>
    </source>
</evidence>
<feature type="compositionally biased region" description="Gly residues" evidence="1">
    <location>
        <begin position="35"/>
        <end position="54"/>
    </location>
</feature>
<proteinExistence type="predicted"/>
<organism evidence="2 3">
    <name type="scientific">Arsenicicoccus bolidensis</name>
    <dbReference type="NCBI Taxonomy" id="229480"/>
    <lineage>
        <taxon>Bacteria</taxon>
        <taxon>Bacillati</taxon>
        <taxon>Actinomycetota</taxon>
        <taxon>Actinomycetes</taxon>
        <taxon>Micrococcales</taxon>
        <taxon>Intrasporangiaceae</taxon>
        <taxon>Arsenicicoccus</taxon>
    </lineage>
</organism>
<keyword evidence="3" id="KW-1185">Reference proteome</keyword>
<feature type="region of interest" description="Disordered" evidence="1">
    <location>
        <begin position="1"/>
        <end position="75"/>
    </location>
</feature>
<evidence type="ECO:0000313" key="3">
    <source>
        <dbReference type="Proteomes" id="UP001521931"/>
    </source>
</evidence>
<comment type="caution">
    <text evidence="2">The sequence shown here is derived from an EMBL/GenBank/DDBJ whole genome shotgun (WGS) entry which is preliminary data.</text>
</comment>
<reference evidence="2 3" key="1">
    <citation type="submission" date="2022-02" db="EMBL/GenBank/DDBJ databases">
        <title>Uncovering new skin microbiome diversity through culturing and metagenomics.</title>
        <authorList>
            <person name="Conlan S."/>
            <person name="Deming C."/>
            <person name="Nisc Comparative Sequencing Program N."/>
            <person name="Segre J.A."/>
        </authorList>
    </citation>
    <scope>NUCLEOTIDE SEQUENCE [LARGE SCALE GENOMIC DNA]</scope>
    <source>
        <strain evidence="2 3">ACRQZ</strain>
    </source>
</reference>
<dbReference type="RefSeq" id="WP_239265191.1">
    <property type="nucleotide sequence ID" value="NZ_JAKRCV010000046.1"/>
</dbReference>
<name>A0ABS9Q4I1_9MICO</name>
<dbReference type="EMBL" id="JAKRCV010000046">
    <property type="protein sequence ID" value="MCG7322789.1"/>
    <property type="molecule type" value="Genomic_DNA"/>
</dbReference>
<accession>A0ABS9Q4I1</accession>
<feature type="compositionally biased region" description="Basic and acidic residues" evidence="1">
    <location>
        <begin position="10"/>
        <end position="32"/>
    </location>
</feature>
<dbReference type="Proteomes" id="UP001521931">
    <property type="component" value="Unassembled WGS sequence"/>
</dbReference>
<protein>
    <submittedName>
        <fullName evidence="2">Uncharacterized protein</fullName>
    </submittedName>
</protein>
<sequence length="75" mass="7600">MSDTTGQRAANDEDRRDEARRDEARRDERVEGADGTAGDGGGEVSETGLGGTAPDGGADAVPSEHTTPGQDGADV</sequence>
<gene>
    <name evidence="2" type="ORF">MHL29_12965</name>
</gene>
<evidence type="ECO:0000256" key="1">
    <source>
        <dbReference type="SAM" id="MobiDB-lite"/>
    </source>
</evidence>